<evidence type="ECO:0000256" key="1">
    <source>
        <dbReference type="ARBA" id="ARBA00022837"/>
    </source>
</evidence>
<dbReference type="PROSITE" id="PS00018">
    <property type="entry name" value="EF_HAND_1"/>
    <property type="match status" value="1"/>
</dbReference>
<gene>
    <name evidence="4" type="ORF">C1SCF055_LOCUS12018</name>
</gene>
<organism evidence="4">
    <name type="scientific">Cladocopium goreaui</name>
    <dbReference type="NCBI Taxonomy" id="2562237"/>
    <lineage>
        <taxon>Eukaryota</taxon>
        <taxon>Sar</taxon>
        <taxon>Alveolata</taxon>
        <taxon>Dinophyceae</taxon>
        <taxon>Suessiales</taxon>
        <taxon>Symbiodiniaceae</taxon>
        <taxon>Cladocopium</taxon>
    </lineage>
</organism>
<feature type="signal peptide" evidence="2">
    <location>
        <begin position="1"/>
        <end position="27"/>
    </location>
</feature>
<dbReference type="InterPro" id="IPR002048">
    <property type="entry name" value="EF_hand_dom"/>
</dbReference>
<feature type="domain" description="EF-hand" evidence="3">
    <location>
        <begin position="270"/>
        <end position="305"/>
    </location>
</feature>
<dbReference type="OrthoDB" id="186625at2759"/>
<keyword evidence="1" id="KW-0106">Calcium</keyword>
<comment type="caution">
    <text evidence="4">The sequence shown here is derived from an EMBL/GenBank/DDBJ whole genome shotgun (WGS) entry which is preliminary data.</text>
</comment>
<dbReference type="EMBL" id="CAMXCT010000891">
    <property type="protein sequence ID" value="CAI3984489.1"/>
    <property type="molecule type" value="Genomic_DNA"/>
</dbReference>
<dbReference type="EMBL" id="CAMXCT020000891">
    <property type="protein sequence ID" value="CAL1137864.1"/>
    <property type="molecule type" value="Genomic_DNA"/>
</dbReference>
<reference evidence="4" key="1">
    <citation type="submission" date="2022-10" db="EMBL/GenBank/DDBJ databases">
        <authorList>
            <person name="Chen Y."/>
            <person name="Dougan E. K."/>
            <person name="Chan C."/>
            <person name="Rhodes N."/>
            <person name="Thang M."/>
        </authorList>
    </citation>
    <scope>NUCLEOTIDE SEQUENCE</scope>
</reference>
<dbReference type="Gene3D" id="1.10.238.10">
    <property type="entry name" value="EF-hand"/>
    <property type="match status" value="1"/>
</dbReference>
<dbReference type="GO" id="GO:0005509">
    <property type="term" value="F:calcium ion binding"/>
    <property type="evidence" value="ECO:0007669"/>
    <property type="project" value="InterPro"/>
</dbReference>
<dbReference type="InterPro" id="IPR011992">
    <property type="entry name" value="EF-hand-dom_pair"/>
</dbReference>
<protein>
    <submittedName>
        <fullName evidence="6">Calcium-dependent protein kinase 15</fullName>
    </submittedName>
</protein>
<dbReference type="EMBL" id="CAMXCT030000891">
    <property type="protein sequence ID" value="CAL4771801.1"/>
    <property type="molecule type" value="Genomic_DNA"/>
</dbReference>
<keyword evidence="6" id="KW-0808">Transferase</keyword>
<proteinExistence type="predicted"/>
<evidence type="ECO:0000256" key="2">
    <source>
        <dbReference type="SAM" id="SignalP"/>
    </source>
</evidence>
<keyword evidence="2" id="KW-0732">Signal</keyword>
<reference evidence="5" key="2">
    <citation type="submission" date="2024-04" db="EMBL/GenBank/DDBJ databases">
        <authorList>
            <person name="Chen Y."/>
            <person name="Shah S."/>
            <person name="Dougan E. K."/>
            <person name="Thang M."/>
            <person name="Chan C."/>
        </authorList>
    </citation>
    <scope>NUCLEOTIDE SEQUENCE [LARGE SCALE GENOMIC DNA]</scope>
</reference>
<keyword evidence="6" id="KW-0418">Kinase</keyword>
<evidence type="ECO:0000313" key="5">
    <source>
        <dbReference type="EMBL" id="CAL1137864.1"/>
    </source>
</evidence>
<accession>A0A9P1C3N0</accession>
<name>A0A9P1C3N0_9DINO</name>
<dbReference type="Proteomes" id="UP001152797">
    <property type="component" value="Unassembled WGS sequence"/>
</dbReference>
<dbReference type="InterPro" id="IPR022074">
    <property type="entry name" value="DUF3626"/>
</dbReference>
<dbReference type="AlphaFoldDB" id="A0A9P1C3N0"/>
<dbReference type="GO" id="GO:0016301">
    <property type="term" value="F:kinase activity"/>
    <property type="evidence" value="ECO:0007669"/>
    <property type="project" value="UniProtKB-KW"/>
</dbReference>
<keyword evidence="7" id="KW-1185">Reference proteome</keyword>
<evidence type="ECO:0000259" key="3">
    <source>
        <dbReference type="PROSITE" id="PS50222"/>
    </source>
</evidence>
<dbReference type="SUPFAM" id="SSF47473">
    <property type="entry name" value="EF-hand"/>
    <property type="match status" value="1"/>
</dbReference>
<evidence type="ECO:0000313" key="6">
    <source>
        <dbReference type="EMBL" id="CAL4771801.1"/>
    </source>
</evidence>
<dbReference type="InterPro" id="IPR018247">
    <property type="entry name" value="EF_Hand_1_Ca_BS"/>
</dbReference>
<feature type="chain" id="PRO_5043270063" evidence="2">
    <location>
        <begin position="28"/>
        <end position="609"/>
    </location>
</feature>
<sequence>MGSFLLPKNPNFRLFSLLFWALGFLESHNSPEERFLIDWTDERILFHPSHRPAVANLWNHFFEQPGGDLPGETILQSQVKGDLEIVVRFGPPWFRKFGDFRGADEGKGDFKEIKGGRLDHAAAQRGREVLRRWVRVRSQIRHRAEEWAEQHWKGSRPRCLAVHIRRTDKLEQCRQGSWVFLPAFGLAQLARHSEDLPYWPQQEMGCELELSRDVATDQRLQKLLENRPYLESSNHYLNAFVLRCRDAMASDPNGDTAHDALDHLALELASEERMAYGAFARFDKNRNHYLQGIEIEYMLDYLGFPHQQEDVTRFVSAVDKLETDGKISPEEFLKVVGDLGGCCKLFDMRRQQIKARGTELEVTDDMKESDLRCQLLSCGMLDDEQATWKPVVSPADLKAAANLEPCQMDALRHVRNLARINHNKALPELTQRFEGMGYTVADMWMTLAWIRELAPVIIHINLPVIGEFLSQDSHYRNQFETKSSQGLLDHSVRDSWEGSLFGRAYQDADHFHRPKYGVLNVWNDPYGIYGCEQYGDSYLVLKDVRLRCTLAPQDSGGLPAQRLAVLDYYAHTLLEYSREELEETVKLARHGREKLGDSQRLCHDWGTKP</sequence>
<dbReference type="PROSITE" id="PS50222">
    <property type="entry name" value="EF_HAND_2"/>
    <property type="match status" value="1"/>
</dbReference>
<evidence type="ECO:0000313" key="4">
    <source>
        <dbReference type="EMBL" id="CAI3984489.1"/>
    </source>
</evidence>
<dbReference type="Pfam" id="PF12294">
    <property type="entry name" value="DUF3626"/>
    <property type="match status" value="1"/>
</dbReference>
<evidence type="ECO:0000313" key="7">
    <source>
        <dbReference type="Proteomes" id="UP001152797"/>
    </source>
</evidence>